<gene>
    <name evidence="2" type="ORF">FUT82_06450</name>
    <name evidence="1" type="ORF">TPHV1_110023</name>
</gene>
<reference evidence="2 4" key="3">
    <citation type="submission" date="2019-08" db="EMBL/GenBank/DDBJ databases">
        <authorList>
            <person name="Kuhnert P."/>
        </authorList>
    </citation>
    <scope>NUCLEOTIDE SEQUENCE [LARGE SCALE GENOMIC DNA]</scope>
    <source>
        <strain evidence="2 4">B36.5</strain>
    </source>
</reference>
<accession>A0A0B7GTE2</accession>
<dbReference type="GeneID" id="57752774"/>
<sequence>MDNEILSHLIDIEKQAASLLSDSETEAEKKLATAKFAAEEEKKKIYNEIVAEQEAQFEAQKKIIDEKKQHAYDKIHSDLTSLKRDTAAFTAFLDSYFLG</sequence>
<name>A0A0B7GTE2_TREPH</name>
<evidence type="ECO:0000313" key="3">
    <source>
        <dbReference type="Proteomes" id="UP000042527"/>
    </source>
</evidence>
<evidence type="ECO:0008006" key="5">
    <source>
        <dbReference type="Google" id="ProtNLM"/>
    </source>
</evidence>
<dbReference type="Proteomes" id="UP000323594">
    <property type="component" value="Chromosome"/>
</dbReference>
<keyword evidence="3" id="KW-1185">Reference proteome</keyword>
<dbReference type="OrthoDB" id="363295at2"/>
<evidence type="ECO:0000313" key="4">
    <source>
        <dbReference type="Proteomes" id="UP000323594"/>
    </source>
</evidence>
<dbReference type="EMBL" id="CP042817">
    <property type="protein sequence ID" value="QEJ97667.1"/>
    <property type="molecule type" value="Genomic_DNA"/>
</dbReference>
<reference evidence="3" key="1">
    <citation type="submission" date="2015-01" db="EMBL/GenBank/DDBJ databases">
        <authorList>
            <person name="Manzoor Shahid"/>
            <person name="Zubair Saima"/>
        </authorList>
    </citation>
    <scope>NUCLEOTIDE SEQUENCE [LARGE SCALE GENOMIC DNA]</scope>
    <source>
        <strain evidence="3">V1</strain>
    </source>
</reference>
<protein>
    <recommendedName>
        <fullName evidence="5">ATPase</fullName>
    </recommendedName>
</protein>
<reference evidence="1" key="2">
    <citation type="submission" date="2015-01" db="EMBL/GenBank/DDBJ databases">
        <authorList>
            <person name="Xiang T."/>
            <person name="Song Y."/>
            <person name="Huang L."/>
            <person name="Wang B."/>
            <person name="Wu P."/>
        </authorList>
    </citation>
    <scope>NUCLEOTIDE SEQUENCE [LARGE SCALE GENOMIC DNA]</scope>
    <source>
        <strain evidence="1">V1</strain>
    </source>
</reference>
<evidence type="ECO:0000313" key="1">
    <source>
        <dbReference type="EMBL" id="CEM60797.1"/>
    </source>
</evidence>
<dbReference type="EMBL" id="CDNC01000003">
    <property type="protein sequence ID" value="CEM60797.1"/>
    <property type="molecule type" value="Genomic_DNA"/>
</dbReference>
<dbReference type="AlphaFoldDB" id="A0A0B7GTE2"/>
<dbReference type="Proteomes" id="UP000042527">
    <property type="component" value="Unassembled WGS sequence"/>
</dbReference>
<organism evidence="1 3">
    <name type="scientific">Treponema phagedenis</name>
    <dbReference type="NCBI Taxonomy" id="162"/>
    <lineage>
        <taxon>Bacteria</taxon>
        <taxon>Pseudomonadati</taxon>
        <taxon>Spirochaetota</taxon>
        <taxon>Spirochaetia</taxon>
        <taxon>Spirochaetales</taxon>
        <taxon>Treponemataceae</taxon>
        <taxon>Treponema</taxon>
    </lineage>
</organism>
<dbReference type="RefSeq" id="WP_002696958.1">
    <property type="nucleotide sequence ID" value="NZ_CDNC01000003.1"/>
</dbReference>
<proteinExistence type="predicted"/>
<evidence type="ECO:0000313" key="2">
    <source>
        <dbReference type="EMBL" id="QEJ97667.1"/>
    </source>
</evidence>